<evidence type="ECO:0000313" key="2">
    <source>
        <dbReference type="Proteomes" id="UP000789525"/>
    </source>
</evidence>
<reference evidence="1" key="1">
    <citation type="submission" date="2021-06" db="EMBL/GenBank/DDBJ databases">
        <authorList>
            <person name="Kallberg Y."/>
            <person name="Tangrot J."/>
            <person name="Rosling A."/>
        </authorList>
    </citation>
    <scope>NUCLEOTIDE SEQUENCE</scope>
    <source>
        <strain evidence="1">CL356</strain>
    </source>
</reference>
<proteinExistence type="predicted"/>
<gene>
    <name evidence="1" type="ORF">ACOLOM_LOCUS4322</name>
</gene>
<sequence>MPDPFKVRSKLSTVAIRILLARAAKKSGPPPGIPGHQSGNITDTRYQLIKRILYETPKPELPPMTEEDIERHKTIERAWKLFVRNQREKRDAEMAAKYKMLDKAIIELEKLSETNESSNRDASLERLE</sequence>
<protein>
    <submittedName>
        <fullName evidence="1">3873_t:CDS:1</fullName>
    </submittedName>
</protein>
<evidence type="ECO:0000313" key="1">
    <source>
        <dbReference type="EMBL" id="CAG8537263.1"/>
    </source>
</evidence>
<dbReference type="Proteomes" id="UP000789525">
    <property type="component" value="Unassembled WGS sequence"/>
</dbReference>
<name>A0ACA9LRQ4_9GLOM</name>
<comment type="caution">
    <text evidence="1">The sequence shown here is derived from an EMBL/GenBank/DDBJ whole genome shotgun (WGS) entry which is preliminary data.</text>
</comment>
<dbReference type="EMBL" id="CAJVPT010007087">
    <property type="protein sequence ID" value="CAG8537263.1"/>
    <property type="molecule type" value="Genomic_DNA"/>
</dbReference>
<keyword evidence="2" id="KW-1185">Reference proteome</keyword>
<organism evidence="1 2">
    <name type="scientific">Acaulospora colombiana</name>
    <dbReference type="NCBI Taxonomy" id="27376"/>
    <lineage>
        <taxon>Eukaryota</taxon>
        <taxon>Fungi</taxon>
        <taxon>Fungi incertae sedis</taxon>
        <taxon>Mucoromycota</taxon>
        <taxon>Glomeromycotina</taxon>
        <taxon>Glomeromycetes</taxon>
        <taxon>Diversisporales</taxon>
        <taxon>Acaulosporaceae</taxon>
        <taxon>Acaulospora</taxon>
    </lineage>
</organism>
<accession>A0ACA9LRQ4</accession>